<reference evidence="1" key="1">
    <citation type="journal article" date="2023" name="ISME J.">
        <title>Emergence of putative energy parasites within Clostridia revealed by genome analysis of a novel endosymbiotic clade.</title>
        <authorList>
            <person name="Takahashi K."/>
            <person name="Kuwahara H."/>
            <person name="Horikawa Y."/>
            <person name="Izawa K."/>
            <person name="Kato D."/>
            <person name="Inagaki T."/>
            <person name="Yuki M."/>
            <person name="Ohkuma M."/>
            <person name="Hongoh Y."/>
        </authorList>
    </citation>
    <scope>NUCLEOTIDE SEQUENCE</scope>
    <source>
        <strain evidence="1">RsTa-C01</strain>
    </source>
</reference>
<proteinExistence type="predicted"/>
<name>A0AA48KZM8_9FIRM</name>
<protein>
    <submittedName>
        <fullName evidence="1">Uncharacterized protein</fullName>
    </submittedName>
</protein>
<evidence type="ECO:0000313" key="1">
    <source>
        <dbReference type="EMBL" id="BED93042.1"/>
    </source>
</evidence>
<dbReference type="AlphaFoldDB" id="A0AA48KZM8"/>
<dbReference type="EMBL" id="AP027925">
    <property type="protein sequence ID" value="BED93042.1"/>
    <property type="molecule type" value="Genomic_DNA"/>
</dbReference>
<dbReference type="Proteomes" id="UP001335720">
    <property type="component" value="Chromosome"/>
</dbReference>
<gene>
    <name evidence="1" type="ORF">RsTaC01_0985</name>
</gene>
<dbReference type="KEGG" id="ptrh:RsTaC01_0985"/>
<accession>A0AA48KZM8</accession>
<sequence length="993" mass="116691">MGLNLMIQTKNFRVTKNLFINNSISLNLGKNNNFCKSILRKTNISNTIFDENILPKPDFVYNLNRFNFDYAKLDSIMDLLLQLKANQDDQNSIFQNNTVVKQQILDQLKNEVVRVQNGLTKTQTEKLKVVSNNNFDVKTLDQLLKSLSEDSKKKIDKKKIIKNEIVNLTEEKNNISKKIVNKTGNLTNFINNKENFIDNIYKTNVEHIKKLLKNNLKENVFEFFCSGNYDKILSNSLEDILNKVKTSKFNLINKDNVNNIKNNVLKTNKNLIKQNNIRKINNNLFLEDILNTKKIKVTESNHNKSTKASTLVSETEKIFLKNITKANVRNLIEKRKYKDLENSKYFNLNRKIIEIKKIKEKHVELENLEKLVNKNKLIHARDLAKKSIISNLNTKEIKLDKKIDILANVINKNLMSEILSDKKILDIRNVKTNIFKKFKTRVIDLKKKKLEIKSKNQYEKDLRTIQENELKLKNSENVVTKISKVKNTLDLISKISKSNSIIKVFSERKNIETINNLINKKSYLSIDRINKKNISESVKNFFEVRENKKEIIKKLDLSSSITKNIISKKNKIFEKVNENINKFIKNKIENSIKTKIKKTFLNNYANIRNFESNIIYKTSKNKIIVDRNLKTITKNEFLNKNYELEKNILNKKSIIKNIFSHKNKIFEKVNENISKFVKVKTKNGIKTKSKKIFVNDYTGAKDFESNLIYQKSKNKVIAGEKLKTVTKNEILNKDYELEKNILNKKLTVTNKKSIKRKSKKAVENIINNILKTNNKNILKTNKIISSLETKNVDIHDFYNLTLKNNIQKIKKAKNFVSKRKTKFFSSKILASRIFRTENKNLYRDIIQNKLFYYNDSAENVNNNNLVKETYLFNNKNFYRNLEYKKMAHKDPIPLKKIINSEIEKSKKVKTKKEKDPDIKFIKKVIDSPKNMNNKFLYPNNSKLKFKEKHLSEDDVKDIIRSYMSDLNIENISQIILDKVDQKMRLDKKRKGIF</sequence>
<organism evidence="1">
    <name type="scientific">Candidatus Paraimprobicoccus trichonymphae</name>
    <dbReference type="NCBI Taxonomy" id="3033793"/>
    <lineage>
        <taxon>Bacteria</taxon>
        <taxon>Bacillati</taxon>
        <taxon>Bacillota</taxon>
        <taxon>Clostridia</taxon>
        <taxon>Candidatus Paraimprobicoccus</taxon>
    </lineage>
</organism>